<keyword evidence="3" id="KW-1185">Reference proteome</keyword>
<name>A0A9P6A1H7_PLEER</name>
<comment type="caution">
    <text evidence="2">The sequence shown here is derived from an EMBL/GenBank/DDBJ whole genome shotgun (WGS) entry which is preliminary data.</text>
</comment>
<sequence length="191" mass="21354">MSYYPPQGSYVPQPVAYSSSHHGHGYETYPASQAQYASGYYAGQPTYATSAATPVVIAPSSSRRSHRSHRSHRSRSPSRSRHGHGHSHSRRHHRHHSSTPQVISTGGSTVAYANTAAYPQVYSGQYGPRLSFTDRLRRFFGLSPRSVGGVKYKHQGKYSSWGFLGRSKRPRYVDARTGAEVDKRGRPIYRM</sequence>
<evidence type="ECO:0000256" key="1">
    <source>
        <dbReference type="SAM" id="MobiDB-lite"/>
    </source>
</evidence>
<dbReference type="Proteomes" id="UP000807025">
    <property type="component" value="Unassembled WGS sequence"/>
</dbReference>
<feature type="region of interest" description="Disordered" evidence="1">
    <location>
        <begin position="56"/>
        <end position="105"/>
    </location>
</feature>
<accession>A0A9P6A1H7</accession>
<evidence type="ECO:0000313" key="2">
    <source>
        <dbReference type="EMBL" id="KAF9498432.1"/>
    </source>
</evidence>
<dbReference type="EMBL" id="MU154537">
    <property type="protein sequence ID" value="KAF9498432.1"/>
    <property type="molecule type" value="Genomic_DNA"/>
</dbReference>
<evidence type="ECO:0000313" key="3">
    <source>
        <dbReference type="Proteomes" id="UP000807025"/>
    </source>
</evidence>
<organism evidence="2 3">
    <name type="scientific">Pleurotus eryngii</name>
    <name type="common">Boletus of the steppes</name>
    <dbReference type="NCBI Taxonomy" id="5323"/>
    <lineage>
        <taxon>Eukaryota</taxon>
        <taxon>Fungi</taxon>
        <taxon>Dikarya</taxon>
        <taxon>Basidiomycota</taxon>
        <taxon>Agaricomycotina</taxon>
        <taxon>Agaricomycetes</taxon>
        <taxon>Agaricomycetidae</taxon>
        <taxon>Agaricales</taxon>
        <taxon>Pleurotineae</taxon>
        <taxon>Pleurotaceae</taxon>
        <taxon>Pleurotus</taxon>
    </lineage>
</organism>
<dbReference type="AlphaFoldDB" id="A0A9P6A1H7"/>
<proteinExistence type="predicted"/>
<gene>
    <name evidence="2" type="ORF">BDN71DRAFT_1503869</name>
</gene>
<reference evidence="2" key="1">
    <citation type="submission" date="2020-11" db="EMBL/GenBank/DDBJ databases">
        <authorList>
            <consortium name="DOE Joint Genome Institute"/>
            <person name="Ahrendt S."/>
            <person name="Riley R."/>
            <person name="Andreopoulos W."/>
            <person name="Labutti K."/>
            <person name="Pangilinan J."/>
            <person name="Ruiz-Duenas F.J."/>
            <person name="Barrasa J.M."/>
            <person name="Sanchez-Garcia M."/>
            <person name="Camarero S."/>
            <person name="Miyauchi S."/>
            <person name="Serrano A."/>
            <person name="Linde D."/>
            <person name="Babiker R."/>
            <person name="Drula E."/>
            <person name="Ayuso-Fernandez I."/>
            <person name="Pacheco R."/>
            <person name="Padilla G."/>
            <person name="Ferreira P."/>
            <person name="Barriuso J."/>
            <person name="Kellner H."/>
            <person name="Castanera R."/>
            <person name="Alfaro M."/>
            <person name="Ramirez L."/>
            <person name="Pisabarro A.G."/>
            <person name="Kuo A."/>
            <person name="Tritt A."/>
            <person name="Lipzen A."/>
            <person name="He G."/>
            <person name="Yan M."/>
            <person name="Ng V."/>
            <person name="Cullen D."/>
            <person name="Martin F."/>
            <person name="Rosso M.-N."/>
            <person name="Henrissat B."/>
            <person name="Hibbett D."/>
            <person name="Martinez A.T."/>
            <person name="Grigoriev I.V."/>
        </authorList>
    </citation>
    <scope>NUCLEOTIDE SEQUENCE</scope>
    <source>
        <strain evidence="2">ATCC 90797</strain>
    </source>
</reference>
<dbReference type="OrthoDB" id="3269202at2759"/>
<protein>
    <submittedName>
        <fullName evidence="2">Uncharacterized protein</fullName>
    </submittedName>
</protein>
<feature type="compositionally biased region" description="Basic residues" evidence="1">
    <location>
        <begin position="63"/>
        <end position="97"/>
    </location>
</feature>